<evidence type="ECO:0000259" key="9">
    <source>
        <dbReference type="PROSITE" id="PS50192"/>
    </source>
</evidence>
<keyword evidence="3" id="KW-0813">Transport</keyword>
<keyword evidence="11" id="KW-1185">Reference proteome</keyword>
<dbReference type="GO" id="GO:0006886">
    <property type="term" value="P:intracellular protein transport"/>
    <property type="evidence" value="ECO:0007669"/>
    <property type="project" value="TreeGrafter"/>
</dbReference>
<dbReference type="AlphaFoldDB" id="A0A8H7QWV0"/>
<reference evidence="10" key="1">
    <citation type="submission" date="2020-12" db="EMBL/GenBank/DDBJ databases">
        <title>Metabolic potential, ecology and presence of endohyphal bacteria is reflected in genomic diversity of Mucoromycotina.</title>
        <authorList>
            <person name="Muszewska A."/>
            <person name="Okrasinska A."/>
            <person name="Steczkiewicz K."/>
            <person name="Drgas O."/>
            <person name="Orlowska M."/>
            <person name="Perlinska-Lenart U."/>
            <person name="Aleksandrzak-Piekarczyk T."/>
            <person name="Szatraj K."/>
            <person name="Zielenkiewicz U."/>
            <person name="Pilsyk S."/>
            <person name="Malc E."/>
            <person name="Mieczkowski P."/>
            <person name="Kruszewska J.S."/>
            <person name="Biernat P."/>
            <person name="Pawlowska J."/>
        </authorList>
    </citation>
    <scope>NUCLEOTIDE SEQUENCE</scope>
    <source>
        <strain evidence="10">WA0000017839</strain>
    </source>
</reference>
<gene>
    <name evidence="10" type="ORF">INT47_009839</name>
</gene>
<evidence type="ECO:0000256" key="4">
    <source>
        <dbReference type="ARBA" id="ARBA00022692"/>
    </source>
</evidence>
<evidence type="ECO:0000256" key="1">
    <source>
        <dbReference type="ARBA" id="ARBA00004211"/>
    </source>
</evidence>
<dbReference type="OrthoDB" id="421009at2759"/>
<dbReference type="Gene3D" id="1.20.58.70">
    <property type="match status" value="1"/>
</dbReference>
<dbReference type="Pfam" id="PF05739">
    <property type="entry name" value="SNARE"/>
    <property type="match status" value="1"/>
</dbReference>
<dbReference type="GO" id="GO:0005484">
    <property type="term" value="F:SNAP receptor activity"/>
    <property type="evidence" value="ECO:0007669"/>
    <property type="project" value="TreeGrafter"/>
</dbReference>
<organism evidence="10 11">
    <name type="scientific">Mucor saturninus</name>
    <dbReference type="NCBI Taxonomy" id="64648"/>
    <lineage>
        <taxon>Eukaryota</taxon>
        <taxon>Fungi</taxon>
        <taxon>Fungi incertae sedis</taxon>
        <taxon>Mucoromycota</taxon>
        <taxon>Mucoromycotina</taxon>
        <taxon>Mucoromycetes</taxon>
        <taxon>Mucorales</taxon>
        <taxon>Mucorineae</taxon>
        <taxon>Mucoraceae</taxon>
        <taxon>Mucor</taxon>
    </lineage>
</organism>
<protein>
    <recommendedName>
        <fullName evidence="9">t-SNARE coiled-coil homology domain-containing protein</fullName>
    </recommendedName>
</protein>
<keyword evidence="6" id="KW-0175">Coiled coil</keyword>
<evidence type="ECO:0000256" key="3">
    <source>
        <dbReference type="ARBA" id="ARBA00022448"/>
    </source>
</evidence>
<dbReference type="GO" id="GO:0000149">
    <property type="term" value="F:SNARE binding"/>
    <property type="evidence" value="ECO:0007669"/>
    <property type="project" value="TreeGrafter"/>
</dbReference>
<dbReference type="Proteomes" id="UP000603453">
    <property type="component" value="Unassembled WGS sequence"/>
</dbReference>
<dbReference type="InterPro" id="IPR045242">
    <property type="entry name" value="Syntaxin"/>
</dbReference>
<dbReference type="GO" id="GO:0000139">
    <property type="term" value="C:Golgi membrane"/>
    <property type="evidence" value="ECO:0007669"/>
    <property type="project" value="TreeGrafter"/>
</dbReference>
<evidence type="ECO:0000313" key="11">
    <source>
        <dbReference type="Proteomes" id="UP000603453"/>
    </source>
</evidence>
<dbReference type="InterPro" id="IPR021538">
    <property type="entry name" value="Syntaxin-5_N"/>
</dbReference>
<evidence type="ECO:0000256" key="8">
    <source>
        <dbReference type="SAM" id="MobiDB-lite"/>
    </source>
</evidence>
<dbReference type="Pfam" id="PF11416">
    <property type="entry name" value="Syntaxin-5_N"/>
    <property type="match status" value="1"/>
</dbReference>
<dbReference type="CDD" id="cd15844">
    <property type="entry name" value="SNARE_syntaxin5"/>
    <property type="match status" value="1"/>
</dbReference>
<comment type="subcellular location">
    <subcellularLocation>
        <location evidence="1">Membrane</location>
        <topology evidence="1">Single-pass type IV membrane protein</topology>
    </subcellularLocation>
</comment>
<dbReference type="InterPro" id="IPR010989">
    <property type="entry name" value="SNARE"/>
</dbReference>
<dbReference type="SUPFAM" id="SSF47661">
    <property type="entry name" value="t-snare proteins"/>
    <property type="match status" value="1"/>
</dbReference>
<feature type="region of interest" description="Disordered" evidence="8">
    <location>
        <begin position="36"/>
        <end position="55"/>
    </location>
</feature>
<dbReference type="InterPro" id="IPR000727">
    <property type="entry name" value="T_SNARE_dom"/>
</dbReference>
<feature type="domain" description="T-SNARE coiled-coil homology" evidence="9">
    <location>
        <begin position="245"/>
        <end position="307"/>
    </location>
</feature>
<evidence type="ECO:0000256" key="5">
    <source>
        <dbReference type="ARBA" id="ARBA00022989"/>
    </source>
</evidence>
<dbReference type="SMART" id="SM00397">
    <property type="entry name" value="t_SNARE"/>
    <property type="match status" value="1"/>
</dbReference>
<sequence>MATSFKDRTNEFHSMCERIRSRTNVPTSILERRALLSSPEPSQSSLSNKKKTSHARSEFSMMAVEISRQITNTAAKLEKLTRLAKRKTLFDDKPVEISELTFIIKQDIAKLNKQIAMLQDYTKNQKQASKQASEHTSNVVVALQSKLADTSMCFKDVLEIRTENMKMTKDKRDQFLFSAAEQTTDPTLANSPLMKSRRRGLETTAVTPQQNVVLQEEEPQESTLSLGIPMITQQQQQEMMVMEQDRYIDNRSTAIESIESTIAELGGIFQQLATMVAEQRETVQRIDQNTDDIEMNVMGAQRELLKYYTSISSNRWLIAKIFIEAKEIITAWFEIYDNYEYALHNLKRTLGKIYKDVNKKSCKHSKGIDLKPLFDQAVANKSLMQNGIKLATSAAAVASNALILRLKLNTPRTTPNAIPSALASTAQSLTTEIKYKDYINFCKNKSKKHGFDFMTDLQQVLACKNIVLFKDYQFDPELLKRIDVGEHAINIKASIMNDTIKTDDGVYSDLTTILRGVNEKTDRRDLEIQLNKLYERASKDDSKLIEVFSNLSSKLPNFERLETIGELELTTNFLDPIFSPLFHHPAINKHFIWLNRQDKNTGGLRPDGTMLRIPKKAKSITLGYCEVQAWDAEAIPS</sequence>
<keyword evidence="5" id="KW-1133">Transmembrane helix</keyword>
<keyword evidence="7" id="KW-0472">Membrane</keyword>
<evidence type="ECO:0000256" key="7">
    <source>
        <dbReference type="ARBA" id="ARBA00023136"/>
    </source>
</evidence>
<keyword evidence="4" id="KW-0812">Transmembrane</keyword>
<evidence type="ECO:0000256" key="2">
    <source>
        <dbReference type="ARBA" id="ARBA00009063"/>
    </source>
</evidence>
<evidence type="ECO:0000313" key="10">
    <source>
        <dbReference type="EMBL" id="KAG2200201.1"/>
    </source>
</evidence>
<dbReference type="GO" id="GO:0048278">
    <property type="term" value="P:vesicle docking"/>
    <property type="evidence" value="ECO:0007669"/>
    <property type="project" value="TreeGrafter"/>
</dbReference>
<accession>A0A8H7QWV0</accession>
<dbReference type="PANTHER" id="PTHR19957:SF3">
    <property type="entry name" value="SYNTAXIN-5"/>
    <property type="match status" value="1"/>
</dbReference>
<comment type="caution">
    <text evidence="10">The sequence shown here is derived from an EMBL/GenBank/DDBJ whole genome shotgun (WGS) entry which is preliminary data.</text>
</comment>
<proteinExistence type="inferred from homology"/>
<name>A0A8H7QWV0_9FUNG</name>
<evidence type="ECO:0000256" key="6">
    <source>
        <dbReference type="ARBA" id="ARBA00023054"/>
    </source>
</evidence>
<dbReference type="PROSITE" id="PS50192">
    <property type="entry name" value="T_SNARE"/>
    <property type="match status" value="1"/>
</dbReference>
<dbReference type="EMBL" id="JAEPRD010000086">
    <property type="protein sequence ID" value="KAG2200201.1"/>
    <property type="molecule type" value="Genomic_DNA"/>
</dbReference>
<dbReference type="GO" id="GO:0031201">
    <property type="term" value="C:SNARE complex"/>
    <property type="evidence" value="ECO:0007669"/>
    <property type="project" value="TreeGrafter"/>
</dbReference>
<feature type="compositionally biased region" description="Low complexity" evidence="8">
    <location>
        <begin position="36"/>
        <end position="47"/>
    </location>
</feature>
<dbReference type="GO" id="GO:0006906">
    <property type="term" value="P:vesicle fusion"/>
    <property type="evidence" value="ECO:0007669"/>
    <property type="project" value="TreeGrafter"/>
</dbReference>
<dbReference type="GO" id="GO:0006888">
    <property type="term" value="P:endoplasmic reticulum to Golgi vesicle-mediated transport"/>
    <property type="evidence" value="ECO:0007669"/>
    <property type="project" value="TreeGrafter"/>
</dbReference>
<comment type="similarity">
    <text evidence="2">Belongs to the syntaxin family.</text>
</comment>
<dbReference type="PANTHER" id="PTHR19957">
    <property type="entry name" value="SYNTAXIN"/>
    <property type="match status" value="1"/>
</dbReference>